<feature type="domain" description="DUF7824" evidence="1">
    <location>
        <begin position="537"/>
        <end position="632"/>
    </location>
</feature>
<evidence type="ECO:0000313" key="3">
    <source>
        <dbReference type="Proteomes" id="UP001320766"/>
    </source>
</evidence>
<organism evidence="2 3">
    <name type="scientific">Nonomuraea roseoviolacea subsp. carminata</name>
    <dbReference type="NCBI Taxonomy" id="160689"/>
    <lineage>
        <taxon>Bacteria</taxon>
        <taxon>Bacillati</taxon>
        <taxon>Actinomycetota</taxon>
        <taxon>Actinomycetes</taxon>
        <taxon>Streptosporangiales</taxon>
        <taxon>Streptosporangiaceae</taxon>
        <taxon>Nonomuraea</taxon>
    </lineage>
</organism>
<accession>A0ABT1K2S2</accession>
<reference evidence="2 3" key="1">
    <citation type="submission" date="2022-06" db="EMBL/GenBank/DDBJ databases">
        <title>Sequencing the genomes of 1000 actinobacteria strains.</title>
        <authorList>
            <person name="Klenk H.-P."/>
        </authorList>
    </citation>
    <scope>NUCLEOTIDE SEQUENCE [LARGE SCALE GENOMIC DNA]</scope>
    <source>
        <strain evidence="2 3">DSM 44170</strain>
    </source>
</reference>
<dbReference type="InterPro" id="IPR056726">
    <property type="entry name" value="DUF7824"/>
</dbReference>
<sequence>MKVSEPPAAPGGAWDAVRAAVLKEDAAATAAVVNRLTHEERRQVARALPGLLAELRSVGHGRAVARSIWSADECMGWAEAMRIAGAGTIAGAAAVAAWLNRRDFRRFWQEPDDVPYILQVVAGRPEEWRADLAVRLALRLRGTDDDSPRSVRLALELLRRTGTEPPAHDPFTLAWIAAWPADPGDAPLLDAMLPRVFAAEGAGRLLRGDEERPVRLAALAASGRVSRALLLNGCVSRFLRGGAAADLRFFVRLHEALAPSAAEVAGRRRDYAALLPAAPANVADLALKRLRALGGLEPEEAREAVEGLLFRAEGKLVRAGLIWLDRLLRDHPGDLDGYAPALATALMCETGEARERAARLVLKHAARFTPDGAAPILDAVALMPPGEGAALAEAFGGDPVPAAPENRFTPPPLPPVPRPAPMPAPVAMPAELLRLWPFRGDWLPAERWLDGFVRLAASDRPALTEALAAVAGRFRTREYWRRPWRDPEPWILAMAKELCDPGVERRTANAVLAGDRPATVGERIPEAEHTTLSIRMPLRRYAEVYQALTDGALPPYLLATPTHVSGRLDAAALVERLEGYERDGVEPLPVDLEQALLRLSRTASGEVAARAARLTGAAGRAVARLLSGERAEPRVGLRWEESPHGPRIMPVLSWDGTGITVLEGELPAARSKEVLGRLLPVLAAHRDVAAALTVDTLRYRAPYSTPGLDVLAALATAEGPAGTGVAFVAAESLCFYPEEAVPHLLELAASGGLGEETGRQLAVVLRDDATQGKDRRYRPAEVLRALEELARRGAHREVWGVMAGLLAAYLPGPGERATSTHTRMTALAADVAWWANARGALEPVAELAGRGRVTGLVREARRLHAVLTA</sequence>
<proteinExistence type="predicted"/>
<dbReference type="Proteomes" id="UP001320766">
    <property type="component" value="Unassembled WGS sequence"/>
</dbReference>
<comment type="caution">
    <text evidence="2">The sequence shown here is derived from an EMBL/GenBank/DDBJ whole genome shotgun (WGS) entry which is preliminary data.</text>
</comment>
<dbReference type="EMBL" id="JAMZEC010000001">
    <property type="protein sequence ID" value="MCP2348296.1"/>
    <property type="molecule type" value="Genomic_DNA"/>
</dbReference>
<protein>
    <recommendedName>
        <fullName evidence="1">DUF7824 domain-containing protein</fullName>
    </recommendedName>
</protein>
<gene>
    <name evidence="2" type="ORF">HD595_004418</name>
</gene>
<keyword evidence="3" id="KW-1185">Reference proteome</keyword>
<dbReference type="Pfam" id="PF25148">
    <property type="entry name" value="DUF7824"/>
    <property type="match status" value="1"/>
</dbReference>
<dbReference type="RefSeq" id="WP_253771911.1">
    <property type="nucleotide sequence ID" value="NZ_BAAAVE010000006.1"/>
</dbReference>
<evidence type="ECO:0000313" key="2">
    <source>
        <dbReference type="EMBL" id="MCP2348296.1"/>
    </source>
</evidence>
<evidence type="ECO:0000259" key="1">
    <source>
        <dbReference type="Pfam" id="PF25148"/>
    </source>
</evidence>
<name>A0ABT1K2S2_9ACTN</name>